<dbReference type="Proteomes" id="UP001281731">
    <property type="component" value="Unassembled WGS sequence"/>
</dbReference>
<comment type="catalytic activity">
    <reaction evidence="5">
        <text>L-methionyl-tRNA(fMet) + (6R)-10-formyltetrahydrofolate = N-formyl-L-methionyl-tRNA(fMet) + (6S)-5,6,7,8-tetrahydrofolate + H(+)</text>
        <dbReference type="Rhea" id="RHEA:24380"/>
        <dbReference type="Rhea" id="RHEA-COMP:9952"/>
        <dbReference type="Rhea" id="RHEA-COMP:9953"/>
        <dbReference type="ChEBI" id="CHEBI:15378"/>
        <dbReference type="ChEBI" id="CHEBI:57453"/>
        <dbReference type="ChEBI" id="CHEBI:78530"/>
        <dbReference type="ChEBI" id="CHEBI:78844"/>
        <dbReference type="ChEBI" id="CHEBI:195366"/>
        <dbReference type="EC" id="2.1.2.9"/>
    </reaction>
</comment>
<proteinExistence type="inferred from homology"/>
<evidence type="ECO:0000256" key="2">
    <source>
        <dbReference type="ARBA" id="ARBA00012261"/>
    </source>
</evidence>
<evidence type="ECO:0000256" key="4">
    <source>
        <dbReference type="ARBA" id="ARBA00022917"/>
    </source>
</evidence>
<evidence type="ECO:0000259" key="6">
    <source>
        <dbReference type="Pfam" id="PF00551"/>
    </source>
</evidence>
<comment type="similarity">
    <text evidence="1 5">Belongs to the Fmt family.</text>
</comment>
<evidence type="ECO:0000313" key="10">
    <source>
        <dbReference type="Proteomes" id="UP001275049"/>
    </source>
</evidence>
<evidence type="ECO:0000313" key="8">
    <source>
        <dbReference type="EMBL" id="MDY5133070.1"/>
    </source>
</evidence>
<dbReference type="Gene3D" id="3.40.50.12230">
    <property type="match status" value="1"/>
</dbReference>
<dbReference type="GO" id="GO:0004479">
    <property type="term" value="F:methionyl-tRNA formyltransferase activity"/>
    <property type="evidence" value="ECO:0007669"/>
    <property type="project" value="UniProtKB-UniRule"/>
</dbReference>
<evidence type="ECO:0000313" key="9">
    <source>
        <dbReference type="EMBL" id="MDY5154519.1"/>
    </source>
</evidence>
<dbReference type="PANTHER" id="PTHR11138">
    <property type="entry name" value="METHIONYL-TRNA FORMYLTRANSFERASE"/>
    <property type="match status" value="1"/>
</dbReference>
<dbReference type="EC" id="2.1.2.9" evidence="2 5"/>
<comment type="function">
    <text evidence="5">Attaches a formyl group to the free amino group of methionyl-tRNA(fMet). The formyl group appears to play a dual role in the initiator identity of N-formylmethionyl-tRNA by promoting its recognition by IF2 and preventing the misappropriation of this tRNA by the elongation apparatus.</text>
</comment>
<dbReference type="CDD" id="cd08646">
    <property type="entry name" value="FMT_core_Met-tRNA-FMT_N"/>
    <property type="match status" value="1"/>
</dbReference>
<dbReference type="GO" id="GO:0005829">
    <property type="term" value="C:cytosol"/>
    <property type="evidence" value="ECO:0007669"/>
    <property type="project" value="TreeGrafter"/>
</dbReference>
<keyword evidence="3 5" id="KW-0808">Transferase</keyword>
<dbReference type="EMBL" id="JAWNGA010000007">
    <property type="protein sequence ID" value="MDY5133070.1"/>
    <property type="molecule type" value="Genomic_DNA"/>
</dbReference>
<sequence length="343" mass="37001">MKIIFAGTPATAVPSLEQLLHDGYEVCAVLTREPKPRGRKRILTKSEVHQAAEKHGIPVYTPKNLRGEESENLIRELAPDAVVVVAYGVIIPKNLLDVPTHGWINLHFSLLPRWRGAAPVNYAIAAGDTHTGTAIFRIGEGLDTGPVFDIEETQIGANETAGELLERLAFSGAQQISRVLQKIGDGELQAREQEGEATTAPQFTSEWGHIDWTQPAEVVSARVRSATPVPGAWTTLHGQRFKIGKLQSLEHNALSNGEACAHEKQGEGSVSGNVEQSKSQILEGTAVVRGEKLMPGEISAEGYVGTGTMPIRLGEVAPPGKTWMKATDWLRGARLEQGTCFGS</sequence>
<dbReference type="HAMAP" id="MF_00182">
    <property type="entry name" value="Formyl_trans"/>
    <property type="match status" value="1"/>
</dbReference>
<evidence type="ECO:0000313" key="11">
    <source>
        <dbReference type="Proteomes" id="UP001281731"/>
    </source>
</evidence>
<dbReference type="Proteomes" id="UP001275049">
    <property type="component" value="Unassembled WGS sequence"/>
</dbReference>
<feature type="domain" description="Formyl transferase C-terminal" evidence="7">
    <location>
        <begin position="204"/>
        <end position="333"/>
    </location>
</feature>
<dbReference type="InterPro" id="IPR044135">
    <property type="entry name" value="Met-tRNA-FMT_C"/>
</dbReference>
<keyword evidence="4 5" id="KW-0648">Protein biosynthesis</keyword>
<dbReference type="InterPro" id="IPR005793">
    <property type="entry name" value="Formyl_trans_C"/>
</dbReference>
<dbReference type="SUPFAM" id="SSF53328">
    <property type="entry name" value="Formyltransferase"/>
    <property type="match status" value="1"/>
</dbReference>
<dbReference type="CDD" id="cd08704">
    <property type="entry name" value="Met_tRNA_FMT_C"/>
    <property type="match status" value="1"/>
</dbReference>
<dbReference type="Pfam" id="PF00551">
    <property type="entry name" value="Formyl_trans_N"/>
    <property type="match status" value="1"/>
</dbReference>
<name>A0AAW9HWW9_9ACTO</name>
<dbReference type="InterPro" id="IPR005794">
    <property type="entry name" value="Fmt"/>
</dbReference>
<dbReference type="AlphaFoldDB" id="A0AAW9HWW9"/>
<keyword evidence="10" id="KW-1185">Reference proteome</keyword>
<comment type="caution">
    <text evidence="9">The sequence shown here is derived from an EMBL/GenBank/DDBJ whole genome shotgun (WGS) entry which is preliminary data.</text>
</comment>
<gene>
    <name evidence="5 9" type="primary">fmt</name>
    <name evidence="9" type="ORF">R6G80_02105</name>
    <name evidence="8" type="ORF">R6G86_04845</name>
</gene>
<evidence type="ECO:0000259" key="7">
    <source>
        <dbReference type="Pfam" id="PF02911"/>
    </source>
</evidence>
<dbReference type="InterPro" id="IPR041711">
    <property type="entry name" value="Met-tRNA-FMT_N"/>
</dbReference>
<dbReference type="RefSeq" id="WP_102165981.1">
    <property type="nucleotide sequence ID" value="NZ_CAMYCL010000036.1"/>
</dbReference>
<dbReference type="SUPFAM" id="SSF50486">
    <property type="entry name" value="FMT C-terminal domain-like"/>
    <property type="match status" value="1"/>
</dbReference>
<dbReference type="InterPro" id="IPR036477">
    <property type="entry name" value="Formyl_transf_N_sf"/>
</dbReference>
<feature type="binding site" evidence="5">
    <location>
        <begin position="109"/>
        <end position="112"/>
    </location>
    <ligand>
        <name>(6S)-5,6,7,8-tetrahydrofolate</name>
        <dbReference type="ChEBI" id="CHEBI:57453"/>
    </ligand>
</feature>
<dbReference type="NCBIfam" id="TIGR00460">
    <property type="entry name" value="fmt"/>
    <property type="match status" value="1"/>
</dbReference>
<evidence type="ECO:0000256" key="1">
    <source>
        <dbReference type="ARBA" id="ARBA00010699"/>
    </source>
</evidence>
<dbReference type="EMBL" id="JAWNGC010000002">
    <property type="protein sequence ID" value="MDY5154519.1"/>
    <property type="molecule type" value="Genomic_DNA"/>
</dbReference>
<evidence type="ECO:0000256" key="5">
    <source>
        <dbReference type="HAMAP-Rule" id="MF_00182"/>
    </source>
</evidence>
<reference evidence="9 10" key="1">
    <citation type="submission" date="2023-10" db="EMBL/GenBank/DDBJ databases">
        <title>Whole Genome based description of the genera Actinobaculum and Actinotignum reveals a complex phylogenetic relationship within the species included in the genus Actinotignum.</title>
        <authorList>
            <person name="Jensen C.S."/>
            <person name="Dargis R."/>
            <person name="Kemp M."/>
            <person name="Christensen J.J."/>
        </authorList>
    </citation>
    <scope>NUCLEOTIDE SEQUENCE</scope>
    <source>
        <strain evidence="9">SLA_B511</strain>
        <strain evidence="8 10">SLA_B974</strain>
    </source>
</reference>
<protein>
    <recommendedName>
        <fullName evidence="2 5">Methionyl-tRNA formyltransferase</fullName>
        <ecNumber evidence="2 5">2.1.2.9</ecNumber>
    </recommendedName>
</protein>
<evidence type="ECO:0000256" key="3">
    <source>
        <dbReference type="ARBA" id="ARBA00022679"/>
    </source>
</evidence>
<dbReference type="InterPro" id="IPR002376">
    <property type="entry name" value="Formyl_transf_N"/>
</dbReference>
<dbReference type="Pfam" id="PF02911">
    <property type="entry name" value="Formyl_trans_C"/>
    <property type="match status" value="1"/>
</dbReference>
<organism evidence="9 11">
    <name type="scientific">Actinotignum urinale</name>
    <dbReference type="NCBI Taxonomy" id="190146"/>
    <lineage>
        <taxon>Bacteria</taxon>
        <taxon>Bacillati</taxon>
        <taxon>Actinomycetota</taxon>
        <taxon>Actinomycetes</taxon>
        <taxon>Actinomycetales</taxon>
        <taxon>Actinomycetaceae</taxon>
        <taxon>Actinotignum</taxon>
    </lineage>
</organism>
<dbReference type="InterPro" id="IPR011034">
    <property type="entry name" value="Formyl_transferase-like_C_sf"/>
</dbReference>
<dbReference type="PANTHER" id="PTHR11138:SF5">
    <property type="entry name" value="METHIONYL-TRNA FORMYLTRANSFERASE, MITOCHONDRIAL"/>
    <property type="match status" value="1"/>
</dbReference>
<feature type="domain" description="Formyl transferase N-terminal" evidence="6">
    <location>
        <begin position="1"/>
        <end position="180"/>
    </location>
</feature>
<accession>A0AAW9HWW9</accession>